<dbReference type="WBParaSite" id="scf7180000423044.g10092">
    <property type="protein sequence ID" value="scf7180000423044.g10092"/>
    <property type="gene ID" value="scf7180000423044.g10092"/>
</dbReference>
<keyword evidence="3" id="KW-1185">Reference proteome</keyword>
<name>A0A915P7D0_9BILA</name>
<accession>A0A915P7D0</accession>
<keyword evidence="2" id="KW-0812">Transmembrane</keyword>
<proteinExistence type="predicted"/>
<organism evidence="3 4">
    <name type="scientific">Meloidogyne floridensis</name>
    <dbReference type="NCBI Taxonomy" id="298350"/>
    <lineage>
        <taxon>Eukaryota</taxon>
        <taxon>Metazoa</taxon>
        <taxon>Ecdysozoa</taxon>
        <taxon>Nematoda</taxon>
        <taxon>Chromadorea</taxon>
        <taxon>Rhabditida</taxon>
        <taxon>Tylenchina</taxon>
        <taxon>Tylenchomorpha</taxon>
        <taxon>Tylenchoidea</taxon>
        <taxon>Meloidogynidae</taxon>
        <taxon>Meloidogyninae</taxon>
        <taxon>Meloidogyne</taxon>
    </lineage>
</organism>
<evidence type="ECO:0000313" key="3">
    <source>
        <dbReference type="Proteomes" id="UP000887560"/>
    </source>
</evidence>
<evidence type="ECO:0000256" key="1">
    <source>
        <dbReference type="SAM" id="Coils"/>
    </source>
</evidence>
<feature type="transmembrane region" description="Helical" evidence="2">
    <location>
        <begin position="222"/>
        <end position="244"/>
    </location>
</feature>
<keyword evidence="2" id="KW-1133">Transmembrane helix</keyword>
<evidence type="ECO:0000313" key="4">
    <source>
        <dbReference type="WBParaSite" id="scf7180000423044.g10092"/>
    </source>
</evidence>
<keyword evidence="2" id="KW-0472">Membrane</keyword>
<keyword evidence="1" id="KW-0175">Coiled coil</keyword>
<protein>
    <submittedName>
        <fullName evidence="4">Uncharacterized protein</fullName>
    </submittedName>
</protein>
<feature type="coiled-coil region" evidence="1">
    <location>
        <begin position="252"/>
        <end position="303"/>
    </location>
</feature>
<evidence type="ECO:0000256" key="2">
    <source>
        <dbReference type="SAM" id="Phobius"/>
    </source>
</evidence>
<reference evidence="4" key="1">
    <citation type="submission" date="2022-11" db="UniProtKB">
        <authorList>
            <consortium name="WormBaseParasite"/>
        </authorList>
    </citation>
    <scope>IDENTIFICATION</scope>
</reference>
<sequence>MTINNNYKLLQPFNNNEKCAGEEEGNSDTFYLAKDNFPSSNLSKNIFKIPQCACAEDWTHAFCSRSEKYLKMSKEKAPTICVCRKMIGIMKCVQFLSRCFRHNVAASTGQINTKQQHRPLQPDAFCNQLECHQMSPLFEQTSNTSCKCFSPKMTEEIISKKYLNLIETLCGEWKGKINDYDDEEESKLYSSSNNNNIPSTSQSTTNKNLNNLFNSTAPYARFLSFLLIVLIGSLILAILACFWSHWRRNYLRKKCEIKLENEQKQIKRSQQLLCEQQEEEGGKEEENLNLNEINNTKMENERRRIIVQEIAV</sequence>
<dbReference type="AlphaFoldDB" id="A0A915P7D0"/>
<dbReference type="Proteomes" id="UP000887560">
    <property type="component" value="Unplaced"/>
</dbReference>